<dbReference type="FunFam" id="1.20.272.10:FF:000029">
    <property type="entry name" value="Replication factor C small subunit"/>
    <property type="match status" value="1"/>
</dbReference>
<keyword evidence="3 7" id="KW-0235">DNA replication</keyword>
<comment type="function">
    <text evidence="7">Part of the RFC clamp loader complex which loads the PCNA sliding clamp onto DNA.</text>
</comment>
<keyword evidence="4 7" id="KW-0547">Nucleotide-binding</keyword>
<dbReference type="GO" id="GO:0016887">
    <property type="term" value="F:ATP hydrolysis activity"/>
    <property type="evidence" value="ECO:0007669"/>
    <property type="project" value="InterPro"/>
</dbReference>
<evidence type="ECO:0000256" key="2">
    <source>
        <dbReference type="ARBA" id="ARBA00014164"/>
    </source>
</evidence>
<evidence type="ECO:0000256" key="7">
    <source>
        <dbReference type="HAMAP-Rule" id="MF_01509"/>
    </source>
</evidence>
<dbReference type="AlphaFoldDB" id="A0A8F5BX77"/>
<feature type="binding site" evidence="7">
    <location>
        <begin position="48"/>
        <end position="55"/>
    </location>
    <ligand>
        <name>ATP</name>
        <dbReference type="ChEBI" id="CHEBI:30616"/>
    </ligand>
</feature>
<comment type="subunit">
    <text evidence="7">Heteromultimer composed of small subunits (RfcS) and large subunits (RfcL).</text>
</comment>
<accession>A0A8F5BX77</accession>
<dbReference type="FunFam" id="3.40.50.300:FF:000129">
    <property type="entry name" value="Replication factor C subunit 5"/>
    <property type="match status" value="1"/>
</dbReference>
<dbReference type="GO" id="GO:0005524">
    <property type="term" value="F:ATP binding"/>
    <property type="evidence" value="ECO:0007669"/>
    <property type="project" value="UniProtKB-UniRule"/>
</dbReference>
<dbReference type="PANTHER" id="PTHR11669">
    <property type="entry name" value="REPLICATION FACTOR C / DNA POLYMERASE III GAMMA-TAU SUBUNIT"/>
    <property type="match status" value="1"/>
</dbReference>
<dbReference type="HAMAP" id="MF_01509">
    <property type="entry name" value="RfcS"/>
    <property type="match status" value="1"/>
</dbReference>
<dbReference type="EMBL" id="CP077715">
    <property type="protein sequence ID" value="QXJ32981.1"/>
    <property type="molecule type" value="Genomic_DNA"/>
</dbReference>
<dbReference type="InterPro" id="IPR047854">
    <property type="entry name" value="RFC_lid"/>
</dbReference>
<dbReference type="NCBIfam" id="NF001679">
    <property type="entry name" value="PRK00440.1"/>
    <property type="match status" value="1"/>
</dbReference>
<dbReference type="InterPro" id="IPR013748">
    <property type="entry name" value="Rep_factorC_C"/>
</dbReference>
<dbReference type="GeneID" id="65561055"/>
<dbReference type="GO" id="GO:0003689">
    <property type="term" value="F:DNA clamp loader activity"/>
    <property type="evidence" value="ECO:0007669"/>
    <property type="project" value="UniProtKB-UniRule"/>
</dbReference>
<dbReference type="CDD" id="cd00009">
    <property type="entry name" value="AAA"/>
    <property type="match status" value="1"/>
</dbReference>
<dbReference type="GO" id="GO:0006281">
    <property type="term" value="P:DNA repair"/>
    <property type="evidence" value="ECO:0007669"/>
    <property type="project" value="TreeGrafter"/>
</dbReference>
<dbReference type="GO" id="GO:0005663">
    <property type="term" value="C:DNA replication factor C complex"/>
    <property type="evidence" value="ECO:0007669"/>
    <property type="project" value="InterPro"/>
</dbReference>
<dbReference type="SMART" id="SM00382">
    <property type="entry name" value="AAA"/>
    <property type="match status" value="1"/>
</dbReference>
<dbReference type="PANTHER" id="PTHR11669:SF20">
    <property type="entry name" value="REPLICATION FACTOR C SUBUNIT 4"/>
    <property type="match status" value="1"/>
</dbReference>
<evidence type="ECO:0000256" key="6">
    <source>
        <dbReference type="ARBA" id="ARBA00031749"/>
    </source>
</evidence>
<evidence type="ECO:0000313" key="9">
    <source>
        <dbReference type="EMBL" id="QXJ32981.1"/>
    </source>
</evidence>
<dbReference type="RefSeq" id="WP_218260865.1">
    <property type="nucleotide sequence ID" value="NZ_CP077715.1"/>
</dbReference>
<dbReference type="Pfam" id="PF00004">
    <property type="entry name" value="AAA"/>
    <property type="match status" value="1"/>
</dbReference>
<evidence type="ECO:0000256" key="4">
    <source>
        <dbReference type="ARBA" id="ARBA00022741"/>
    </source>
</evidence>
<dbReference type="Proteomes" id="UP000693941">
    <property type="component" value="Chromosome"/>
</dbReference>
<name>A0A8F5BX77_9CREN</name>
<evidence type="ECO:0000259" key="8">
    <source>
        <dbReference type="SMART" id="SM00382"/>
    </source>
</evidence>
<dbReference type="InterPro" id="IPR023748">
    <property type="entry name" value="Rep_factor-C_ssu_arc"/>
</dbReference>
<protein>
    <recommendedName>
        <fullName evidence="2 7">Replication factor C small subunit</fullName>
        <shortName evidence="7">RFC small subunit</shortName>
    </recommendedName>
    <alternativeName>
        <fullName evidence="6 7">Clamp loader small subunit</fullName>
    </alternativeName>
</protein>
<dbReference type="Pfam" id="PF08542">
    <property type="entry name" value="Rep_fac_C"/>
    <property type="match status" value="1"/>
</dbReference>
<comment type="similarity">
    <text evidence="1 7">Belongs to the activator 1 small subunits family. RfcS subfamily.</text>
</comment>
<keyword evidence="5 7" id="KW-0067">ATP-binding</keyword>
<organism evidence="9 10">
    <name type="scientific">Saccharolobus shibatae</name>
    <dbReference type="NCBI Taxonomy" id="2286"/>
    <lineage>
        <taxon>Archaea</taxon>
        <taxon>Thermoproteota</taxon>
        <taxon>Thermoprotei</taxon>
        <taxon>Sulfolobales</taxon>
        <taxon>Sulfolobaceae</taxon>
        <taxon>Saccharolobus</taxon>
    </lineage>
</organism>
<dbReference type="GO" id="GO:0006261">
    <property type="term" value="P:DNA-templated DNA replication"/>
    <property type="evidence" value="ECO:0007669"/>
    <property type="project" value="TreeGrafter"/>
</dbReference>
<dbReference type="InterPro" id="IPR003593">
    <property type="entry name" value="AAA+_ATPase"/>
</dbReference>
<dbReference type="InterPro" id="IPR050238">
    <property type="entry name" value="DNA_Rep/Repair_Clamp_Loader"/>
</dbReference>
<reference evidence="9" key="1">
    <citation type="journal article" date="2021" name="Environ. Microbiol.">
        <title>New insights into the diversity and evolution of the archaeal mobilome from three complete genomes of Saccharolobus shibatae.</title>
        <authorList>
            <person name="Medvedeva S."/>
            <person name="Brandt D."/>
            <person name="Cvirkaite-Krupovic V."/>
            <person name="Liu Y."/>
            <person name="Severinov K."/>
            <person name="Ishino S."/>
            <person name="Ishino Y."/>
            <person name="Prangishvili D."/>
            <person name="Kalinowski J."/>
            <person name="Krupovic M."/>
        </authorList>
    </citation>
    <scope>NUCLEOTIDE SEQUENCE</scope>
    <source>
        <strain evidence="9">BEU9</strain>
    </source>
</reference>
<dbReference type="InterPro" id="IPR003959">
    <property type="entry name" value="ATPase_AAA_core"/>
</dbReference>
<evidence type="ECO:0000256" key="3">
    <source>
        <dbReference type="ARBA" id="ARBA00022705"/>
    </source>
</evidence>
<sequence length="330" mass="37711">MSAKVEEILWAEKYRPRTLDDIVNQREIIDRLKKFVKEKNMPHLLFAGPPGTGKTTAALALVHDLYGDNYVEYFLELNASDERGIDVIRNKVKEFARTVIPSNVPFKVVLLDEADNMTADAQQALRRTMELYTENTRFILACNYLSKIIEPIQSRTALFRFYPLKKEDVVNRLVYIAKNEKAEYDQKALETIYDITMGDMRKSINILQAASAYGKISVEAVFKVLGLAQPKEVREMISLALQGKFTQAREKLRTLLITYGLSGEDIIKQIHREITSSELQISEELRVLLLDYIGETEFRIIEGADDEIQLSALLAKMAIYGNKYIGSENK</sequence>
<evidence type="ECO:0000313" key="10">
    <source>
        <dbReference type="Proteomes" id="UP000693941"/>
    </source>
</evidence>
<dbReference type="CDD" id="cd18140">
    <property type="entry name" value="HLD_clamp_RFC"/>
    <property type="match status" value="1"/>
</dbReference>
<evidence type="ECO:0000256" key="5">
    <source>
        <dbReference type="ARBA" id="ARBA00022840"/>
    </source>
</evidence>
<proteinExistence type="inferred from homology"/>
<feature type="domain" description="AAA+ ATPase" evidence="8">
    <location>
        <begin position="40"/>
        <end position="167"/>
    </location>
</feature>
<gene>
    <name evidence="7" type="primary">rfcS</name>
    <name evidence="9" type="ORF">J5U21_02640</name>
</gene>
<evidence type="ECO:0000256" key="1">
    <source>
        <dbReference type="ARBA" id="ARBA00009668"/>
    </source>
</evidence>